<sequence length="225" mass="25624">MEACGRRVRPMVVNLEILEARNVTVKPSSGRDSLFVRYYLSTGNGQTNNIAVNSTEVMAKADPEWKQTFCLDCGWSIENGNIICELQKQFVRFELRERSSRVRVLGSMFRASKLVGWIEIPWKKLLASPTLSIWFPLIPINTSVSGGSQRPPSLHLAICLKPLDLVDSVSWPRTEMEIYDPQVNEIRRNYLNLNRRIRRLERNDCRCGGKICCPGAHEEGIFAVV</sequence>
<name>A9P2H1_PICSI</name>
<organism evidence="2">
    <name type="scientific">Picea sitchensis</name>
    <name type="common">Sitka spruce</name>
    <name type="synonym">Pinus sitchensis</name>
    <dbReference type="NCBI Taxonomy" id="3332"/>
    <lineage>
        <taxon>Eukaryota</taxon>
        <taxon>Viridiplantae</taxon>
        <taxon>Streptophyta</taxon>
        <taxon>Embryophyta</taxon>
        <taxon>Tracheophyta</taxon>
        <taxon>Spermatophyta</taxon>
        <taxon>Pinopsida</taxon>
        <taxon>Pinidae</taxon>
        <taxon>Conifers I</taxon>
        <taxon>Pinales</taxon>
        <taxon>Pinaceae</taxon>
        <taxon>Picea</taxon>
    </lineage>
</organism>
<dbReference type="CDD" id="cd00030">
    <property type="entry name" value="C2"/>
    <property type="match status" value="1"/>
</dbReference>
<dbReference type="PROSITE" id="PS50004">
    <property type="entry name" value="C2"/>
    <property type="match status" value="1"/>
</dbReference>
<accession>A9P2H1</accession>
<dbReference type="Pfam" id="PF00168">
    <property type="entry name" value="C2"/>
    <property type="match status" value="1"/>
</dbReference>
<reference evidence="2" key="1">
    <citation type="journal article" date="2008" name="BMC Genomics">
        <title>A conifer genomics resource of 200,000 spruce (Picea spp.) ESTs and 6,464 high-quality, sequence-finished full-length cDNAs for Sitka spruce (Picea sitchensis).</title>
        <authorList>
            <person name="Ralph S.G."/>
            <person name="Chun H.J."/>
            <person name="Kolosova N."/>
            <person name="Cooper D."/>
            <person name="Oddy C."/>
            <person name="Ritland C.E."/>
            <person name="Kirkpatrick R."/>
            <person name="Moore R."/>
            <person name="Barber S."/>
            <person name="Holt R.A."/>
            <person name="Jones S.J."/>
            <person name="Marra M.A."/>
            <person name="Douglas C.J."/>
            <person name="Ritland K."/>
            <person name="Bohlmann J."/>
        </authorList>
    </citation>
    <scope>NUCLEOTIDE SEQUENCE</scope>
    <source>
        <tissue evidence="2">Bark</tissue>
    </source>
</reference>
<dbReference type="EMBL" id="EF087849">
    <property type="protein sequence ID" value="ABK27082.1"/>
    <property type="molecule type" value="mRNA"/>
</dbReference>
<dbReference type="InterPro" id="IPR000008">
    <property type="entry name" value="C2_dom"/>
</dbReference>
<protein>
    <recommendedName>
        <fullName evidence="1">C2 domain-containing protein</fullName>
    </recommendedName>
</protein>
<feature type="domain" description="C2" evidence="1">
    <location>
        <begin position="1"/>
        <end position="135"/>
    </location>
</feature>
<evidence type="ECO:0000259" key="1">
    <source>
        <dbReference type="PROSITE" id="PS50004"/>
    </source>
</evidence>
<dbReference type="SUPFAM" id="SSF49562">
    <property type="entry name" value="C2 domain (Calcium/lipid-binding domain, CaLB)"/>
    <property type="match status" value="1"/>
</dbReference>
<proteinExistence type="evidence at transcript level"/>
<dbReference type="Gene3D" id="2.60.40.150">
    <property type="entry name" value="C2 domain"/>
    <property type="match status" value="1"/>
</dbReference>
<evidence type="ECO:0000313" key="2">
    <source>
        <dbReference type="EMBL" id="ABK27082.1"/>
    </source>
</evidence>
<dbReference type="PANTHER" id="PTHR35503:SF2">
    <property type="entry name" value="OS04G0455700 PROTEIN"/>
    <property type="match status" value="1"/>
</dbReference>
<dbReference type="PANTHER" id="PTHR35503">
    <property type="entry name" value="OSJNBA0006M15.15 PROTEIN"/>
    <property type="match status" value="1"/>
</dbReference>
<dbReference type="SMART" id="SM00239">
    <property type="entry name" value="C2"/>
    <property type="match status" value="1"/>
</dbReference>
<dbReference type="InterPro" id="IPR035892">
    <property type="entry name" value="C2_domain_sf"/>
</dbReference>
<dbReference type="AlphaFoldDB" id="A9P2H1"/>